<keyword evidence="3" id="KW-1185">Reference proteome</keyword>
<evidence type="ECO:0000313" key="3">
    <source>
        <dbReference type="Proteomes" id="UP001066276"/>
    </source>
</evidence>
<gene>
    <name evidence="2" type="ORF">NDU88_002486</name>
</gene>
<dbReference type="AlphaFoldDB" id="A0AAV7RE15"/>
<name>A0AAV7RE15_PLEWA</name>
<comment type="caution">
    <text evidence="2">The sequence shown here is derived from an EMBL/GenBank/DDBJ whole genome shotgun (WGS) entry which is preliminary data.</text>
</comment>
<dbReference type="Proteomes" id="UP001066276">
    <property type="component" value="Chromosome 5"/>
</dbReference>
<accession>A0AAV7RE15</accession>
<evidence type="ECO:0000256" key="1">
    <source>
        <dbReference type="SAM" id="MobiDB-lite"/>
    </source>
</evidence>
<evidence type="ECO:0000313" key="2">
    <source>
        <dbReference type="EMBL" id="KAJ1149681.1"/>
    </source>
</evidence>
<feature type="region of interest" description="Disordered" evidence="1">
    <location>
        <begin position="1"/>
        <end position="111"/>
    </location>
</feature>
<sequence>MDHGAQRCLLRGSATVTRPRRRIGPRRSSAPSHTPPGAVTGLHVCPPAPRPAQLRSRAHTSGCSHGPPRLLVRPAPCAHGRSRQQARLRVFSATPAAPPLPSRQEQSRGSS</sequence>
<dbReference type="EMBL" id="JANPWB010000009">
    <property type="protein sequence ID" value="KAJ1149681.1"/>
    <property type="molecule type" value="Genomic_DNA"/>
</dbReference>
<protein>
    <submittedName>
        <fullName evidence="2">Uncharacterized protein</fullName>
    </submittedName>
</protein>
<proteinExistence type="predicted"/>
<reference evidence="2" key="1">
    <citation type="journal article" date="2022" name="bioRxiv">
        <title>Sequencing and chromosome-scale assembly of the giantPleurodeles waltlgenome.</title>
        <authorList>
            <person name="Brown T."/>
            <person name="Elewa A."/>
            <person name="Iarovenko S."/>
            <person name="Subramanian E."/>
            <person name="Araus A.J."/>
            <person name="Petzold A."/>
            <person name="Susuki M."/>
            <person name="Suzuki K.-i.T."/>
            <person name="Hayashi T."/>
            <person name="Toyoda A."/>
            <person name="Oliveira C."/>
            <person name="Osipova E."/>
            <person name="Leigh N.D."/>
            <person name="Simon A."/>
            <person name="Yun M.H."/>
        </authorList>
    </citation>
    <scope>NUCLEOTIDE SEQUENCE</scope>
    <source>
        <strain evidence="2">20211129_DDA</strain>
        <tissue evidence="2">Liver</tissue>
    </source>
</reference>
<organism evidence="2 3">
    <name type="scientific">Pleurodeles waltl</name>
    <name type="common">Iberian ribbed newt</name>
    <dbReference type="NCBI Taxonomy" id="8319"/>
    <lineage>
        <taxon>Eukaryota</taxon>
        <taxon>Metazoa</taxon>
        <taxon>Chordata</taxon>
        <taxon>Craniata</taxon>
        <taxon>Vertebrata</taxon>
        <taxon>Euteleostomi</taxon>
        <taxon>Amphibia</taxon>
        <taxon>Batrachia</taxon>
        <taxon>Caudata</taxon>
        <taxon>Salamandroidea</taxon>
        <taxon>Salamandridae</taxon>
        <taxon>Pleurodelinae</taxon>
        <taxon>Pleurodeles</taxon>
    </lineage>
</organism>